<dbReference type="GO" id="GO:0004674">
    <property type="term" value="F:protein serine/threonine kinase activity"/>
    <property type="evidence" value="ECO:0007669"/>
    <property type="project" value="TreeGrafter"/>
</dbReference>
<keyword evidence="2" id="KW-0418">Kinase</keyword>
<sequence length="198" mass="22929">KTFSDSYFQKIYGLTQDPKTNSFMFVMEFAIHGDLHNYLLKNLDILSWKEKLDILLLIARNLKELHDKDIIHCDFHSGNILINHGDPKINVKICDFGTSKLADVSSDYNEVYGVISYIAPEVFKHGHYTKKSDIYSLGMIIWEVMSGYKPFYGREHDVTLILDILDGLRPNFIEGIPKEINDLMKKCWENDPLKRPTA</sequence>
<dbReference type="PRINTS" id="PR00109">
    <property type="entry name" value="TYRKINASE"/>
</dbReference>
<dbReference type="STRING" id="44941.A0A397W0C7"/>
<reference evidence="2 3" key="1">
    <citation type="submission" date="2018-06" db="EMBL/GenBank/DDBJ databases">
        <title>Comparative genomics reveals the genomic features of Rhizophagus irregularis, R. cerebriforme, R. diaphanum and Gigaspora rosea, and their symbiotic lifestyle signature.</title>
        <authorList>
            <person name="Morin E."/>
            <person name="San Clemente H."/>
            <person name="Chen E.C.H."/>
            <person name="De La Providencia I."/>
            <person name="Hainaut M."/>
            <person name="Kuo A."/>
            <person name="Kohler A."/>
            <person name="Murat C."/>
            <person name="Tang N."/>
            <person name="Roy S."/>
            <person name="Loubradou J."/>
            <person name="Henrissat B."/>
            <person name="Grigoriev I.V."/>
            <person name="Corradi N."/>
            <person name="Roux C."/>
            <person name="Martin F.M."/>
        </authorList>
    </citation>
    <scope>NUCLEOTIDE SEQUENCE [LARGE SCALE GENOMIC DNA]</scope>
    <source>
        <strain evidence="2 3">DAOM 194757</strain>
    </source>
</reference>
<evidence type="ECO:0000313" key="2">
    <source>
        <dbReference type="EMBL" id="RIB26729.1"/>
    </source>
</evidence>
<proteinExistence type="predicted"/>
<feature type="domain" description="Protein kinase" evidence="1">
    <location>
        <begin position="1"/>
        <end position="198"/>
    </location>
</feature>
<comment type="caution">
    <text evidence="2">The sequence shown here is derived from an EMBL/GenBank/DDBJ whole genome shotgun (WGS) entry which is preliminary data.</text>
</comment>
<keyword evidence="3" id="KW-1185">Reference proteome</keyword>
<dbReference type="EMBL" id="QKWP01000125">
    <property type="protein sequence ID" value="RIB26729.1"/>
    <property type="molecule type" value="Genomic_DNA"/>
</dbReference>
<dbReference type="Gene3D" id="1.10.510.10">
    <property type="entry name" value="Transferase(Phosphotransferase) domain 1"/>
    <property type="match status" value="1"/>
</dbReference>
<dbReference type="InterPro" id="IPR001245">
    <property type="entry name" value="Ser-Thr/Tyr_kinase_cat_dom"/>
</dbReference>
<feature type="non-terminal residue" evidence="2">
    <location>
        <position position="198"/>
    </location>
</feature>
<dbReference type="InterPro" id="IPR051681">
    <property type="entry name" value="Ser/Thr_Kinases-Pseudokinases"/>
</dbReference>
<dbReference type="AlphaFoldDB" id="A0A397W0C7"/>
<dbReference type="OrthoDB" id="544350at2759"/>
<feature type="non-terminal residue" evidence="2">
    <location>
        <position position="1"/>
    </location>
</feature>
<dbReference type="InterPro" id="IPR000719">
    <property type="entry name" value="Prot_kinase_dom"/>
</dbReference>
<dbReference type="PANTHER" id="PTHR44329">
    <property type="entry name" value="SERINE/THREONINE-PROTEIN KINASE TNNI3K-RELATED"/>
    <property type="match status" value="1"/>
</dbReference>
<dbReference type="InterPro" id="IPR011009">
    <property type="entry name" value="Kinase-like_dom_sf"/>
</dbReference>
<dbReference type="SUPFAM" id="SSF56112">
    <property type="entry name" value="Protein kinase-like (PK-like)"/>
    <property type="match status" value="1"/>
</dbReference>
<protein>
    <submittedName>
        <fullName evidence="2">Kinase-like domain-containing protein</fullName>
    </submittedName>
</protein>
<dbReference type="PROSITE" id="PS50011">
    <property type="entry name" value="PROTEIN_KINASE_DOM"/>
    <property type="match status" value="1"/>
</dbReference>
<gene>
    <name evidence="2" type="ORF">C2G38_1909752</name>
</gene>
<dbReference type="GO" id="GO:0005524">
    <property type="term" value="F:ATP binding"/>
    <property type="evidence" value="ECO:0007669"/>
    <property type="project" value="InterPro"/>
</dbReference>
<name>A0A397W0C7_9GLOM</name>
<dbReference type="Pfam" id="PF07714">
    <property type="entry name" value="PK_Tyr_Ser-Thr"/>
    <property type="match status" value="1"/>
</dbReference>
<evidence type="ECO:0000259" key="1">
    <source>
        <dbReference type="PROSITE" id="PS50011"/>
    </source>
</evidence>
<dbReference type="Proteomes" id="UP000266673">
    <property type="component" value="Unassembled WGS sequence"/>
</dbReference>
<accession>A0A397W0C7</accession>
<organism evidence="2 3">
    <name type="scientific">Gigaspora rosea</name>
    <dbReference type="NCBI Taxonomy" id="44941"/>
    <lineage>
        <taxon>Eukaryota</taxon>
        <taxon>Fungi</taxon>
        <taxon>Fungi incertae sedis</taxon>
        <taxon>Mucoromycota</taxon>
        <taxon>Glomeromycotina</taxon>
        <taxon>Glomeromycetes</taxon>
        <taxon>Diversisporales</taxon>
        <taxon>Gigasporaceae</taxon>
        <taxon>Gigaspora</taxon>
    </lineage>
</organism>
<evidence type="ECO:0000313" key="3">
    <source>
        <dbReference type="Proteomes" id="UP000266673"/>
    </source>
</evidence>
<keyword evidence="2" id="KW-0808">Transferase</keyword>